<dbReference type="EMBL" id="JBAJEX010000004">
    <property type="protein sequence ID" value="MEO1766857.1"/>
    <property type="molecule type" value="Genomic_DNA"/>
</dbReference>
<dbReference type="RefSeq" id="WP_347307968.1">
    <property type="nucleotide sequence ID" value="NZ_JBAJEX010000004.1"/>
</dbReference>
<keyword evidence="4" id="KW-0812">Transmembrane</keyword>
<dbReference type="SMART" id="SM00304">
    <property type="entry name" value="HAMP"/>
    <property type="match status" value="1"/>
</dbReference>
<dbReference type="PROSITE" id="PS50885">
    <property type="entry name" value="HAMP"/>
    <property type="match status" value="1"/>
</dbReference>
<proteinExistence type="predicted"/>
<dbReference type="SMART" id="SM00267">
    <property type="entry name" value="GGDEF"/>
    <property type="match status" value="1"/>
</dbReference>
<dbReference type="InterPro" id="IPR003660">
    <property type="entry name" value="HAMP_dom"/>
</dbReference>
<keyword evidence="7" id="KW-0808">Transferase</keyword>
<comment type="caution">
    <text evidence="7">The sequence shown here is derived from an EMBL/GenBank/DDBJ whole genome shotgun (WGS) entry which is preliminary data.</text>
</comment>
<evidence type="ECO:0000256" key="4">
    <source>
        <dbReference type="SAM" id="Phobius"/>
    </source>
</evidence>
<dbReference type="SUPFAM" id="SSF55073">
    <property type="entry name" value="Nucleotide cyclase"/>
    <property type="match status" value="1"/>
</dbReference>
<keyword evidence="7" id="KW-0548">Nucleotidyltransferase</keyword>
<keyword evidence="8" id="KW-1185">Reference proteome</keyword>
<comment type="catalytic activity">
    <reaction evidence="2">
        <text>2 GTP = 3',3'-c-di-GMP + 2 diphosphate</text>
        <dbReference type="Rhea" id="RHEA:24898"/>
        <dbReference type="ChEBI" id="CHEBI:33019"/>
        <dbReference type="ChEBI" id="CHEBI:37565"/>
        <dbReference type="ChEBI" id="CHEBI:58805"/>
        <dbReference type="EC" id="2.7.7.65"/>
    </reaction>
</comment>
<gene>
    <name evidence="7" type="ORF">V6E02_06495</name>
</gene>
<evidence type="ECO:0000259" key="6">
    <source>
        <dbReference type="PROSITE" id="PS50887"/>
    </source>
</evidence>
<dbReference type="EC" id="2.7.7.65" evidence="1"/>
<dbReference type="Gene3D" id="6.10.340.10">
    <property type="match status" value="1"/>
</dbReference>
<dbReference type="CDD" id="cd06225">
    <property type="entry name" value="HAMP"/>
    <property type="match status" value="1"/>
</dbReference>
<evidence type="ECO:0000259" key="5">
    <source>
        <dbReference type="PROSITE" id="PS50885"/>
    </source>
</evidence>
<dbReference type="InterPro" id="IPR050469">
    <property type="entry name" value="Diguanylate_Cyclase"/>
</dbReference>
<dbReference type="InterPro" id="IPR029787">
    <property type="entry name" value="Nucleotide_cyclase"/>
</dbReference>
<keyword evidence="4" id="KW-1133">Transmembrane helix</keyword>
<dbReference type="InterPro" id="IPR043128">
    <property type="entry name" value="Rev_trsase/Diguanyl_cyclase"/>
</dbReference>
<evidence type="ECO:0000256" key="3">
    <source>
        <dbReference type="SAM" id="Coils"/>
    </source>
</evidence>
<dbReference type="PROSITE" id="PS50887">
    <property type="entry name" value="GGDEF"/>
    <property type="match status" value="1"/>
</dbReference>
<dbReference type="PANTHER" id="PTHR45138">
    <property type="entry name" value="REGULATORY COMPONENTS OF SENSORY TRANSDUCTION SYSTEM"/>
    <property type="match status" value="1"/>
</dbReference>
<protein>
    <recommendedName>
        <fullName evidence="1">diguanylate cyclase</fullName>
        <ecNumber evidence="1">2.7.7.65</ecNumber>
    </recommendedName>
</protein>
<dbReference type="Pfam" id="PF00672">
    <property type="entry name" value="HAMP"/>
    <property type="match status" value="1"/>
</dbReference>
<sequence>MAKSVFSGLRLKLVAITAVGVALASTVLGTWRVSLEKQRLQAELTRLGQERAALIAEAVANLVVGYDYSNMESLAERIVNQADVQQLVVRNRDGKIMVLRNRPALPGQPVLSFRVPVRFGDTSVGEVELAVSLARLDQEIARLYRDVLVEQLFFAVFLGLVIYLGTSRLIVRPVTRLTRHMQALADQPEAAPLPEPHSRDEIGDLARVFNRLQSRVREAQQRLREKIDLAGTALMQTNEQLQARTRELEERTRELEKALALVEKLAVTDSLTELRNRRYFDDSLAAAFARAQRFGEALCLVLADVDHFKTINDNHGHAAGDAVLQALAAAFRNRVRDTDVVARLGGDEFAFLLYHTTLKEAEIFCADLLSLAAQLRFDFQGQAVSVRLSIGYACISRATPSVEALYGAADEALYEAKRRGRAQAVGYPFQATST</sequence>
<dbReference type="GO" id="GO:0052621">
    <property type="term" value="F:diguanylate cyclase activity"/>
    <property type="evidence" value="ECO:0007669"/>
    <property type="project" value="UniProtKB-EC"/>
</dbReference>
<feature type="transmembrane region" description="Helical" evidence="4">
    <location>
        <begin position="152"/>
        <end position="171"/>
    </location>
</feature>
<dbReference type="SUPFAM" id="SSF158472">
    <property type="entry name" value="HAMP domain-like"/>
    <property type="match status" value="1"/>
</dbReference>
<dbReference type="CDD" id="cd01949">
    <property type="entry name" value="GGDEF"/>
    <property type="match status" value="1"/>
</dbReference>
<organism evidence="7 8">
    <name type="scientific">Thiobacter aerophilum</name>
    <dbReference type="NCBI Taxonomy" id="3121275"/>
    <lineage>
        <taxon>Bacteria</taxon>
        <taxon>Pseudomonadati</taxon>
        <taxon>Pseudomonadota</taxon>
        <taxon>Betaproteobacteria</taxon>
        <taxon>Burkholderiales</taxon>
        <taxon>Thiobacteraceae</taxon>
        <taxon>Thiobacter</taxon>
    </lineage>
</organism>
<reference evidence="7 8" key="1">
    <citation type="submission" date="2024-02" db="EMBL/GenBank/DDBJ databases">
        <title>New thermophilic sulfur-oxidizing bacteria from a hot springs of the Uzon caldera (Kamchatka, Russia).</title>
        <authorList>
            <person name="Dukat A.M."/>
            <person name="Elcheninov A.G."/>
            <person name="Frolov E.N."/>
        </authorList>
    </citation>
    <scope>NUCLEOTIDE SEQUENCE [LARGE SCALE GENOMIC DNA]</scope>
    <source>
        <strain evidence="7 8">AK1</strain>
    </source>
</reference>
<keyword evidence="4" id="KW-0472">Membrane</keyword>
<feature type="domain" description="GGDEF" evidence="6">
    <location>
        <begin position="296"/>
        <end position="429"/>
    </location>
</feature>
<evidence type="ECO:0000256" key="1">
    <source>
        <dbReference type="ARBA" id="ARBA00012528"/>
    </source>
</evidence>
<dbReference type="NCBIfam" id="TIGR00254">
    <property type="entry name" value="GGDEF"/>
    <property type="match status" value="1"/>
</dbReference>
<dbReference type="PANTHER" id="PTHR45138:SF9">
    <property type="entry name" value="DIGUANYLATE CYCLASE DGCM-RELATED"/>
    <property type="match status" value="1"/>
</dbReference>
<feature type="domain" description="HAMP" evidence="5">
    <location>
        <begin position="168"/>
        <end position="221"/>
    </location>
</feature>
<evidence type="ECO:0000256" key="2">
    <source>
        <dbReference type="ARBA" id="ARBA00034247"/>
    </source>
</evidence>
<dbReference type="Pfam" id="PF00990">
    <property type="entry name" value="GGDEF"/>
    <property type="match status" value="1"/>
</dbReference>
<evidence type="ECO:0000313" key="8">
    <source>
        <dbReference type="Proteomes" id="UP001482231"/>
    </source>
</evidence>
<dbReference type="Proteomes" id="UP001482231">
    <property type="component" value="Unassembled WGS sequence"/>
</dbReference>
<dbReference type="InterPro" id="IPR000160">
    <property type="entry name" value="GGDEF_dom"/>
</dbReference>
<feature type="coiled-coil region" evidence="3">
    <location>
        <begin position="202"/>
        <end position="265"/>
    </location>
</feature>
<name>A0ABV0EG93_9BURK</name>
<accession>A0ABV0EG93</accession>
<dbReference type="Gene3D" id="3.30.70.270">
    <property type="match status" value="1"/>
</dbReference>
<keyword evidence="3" id="KW-0175">Coiled coil</keyword>
<evidence type="ECO:0000313" key="7">
    <source>
        <dbReference type="EMBL" id="MEO1766857.1"/>
    </source>
</evidence>